<evidence type="ECO:0000256" key="4">
    <source>
        <dbReference type="ARBA" id="ARBA00022989"/>
    </source>
</evidence>
<dbReference type="Proteomes" id="UP001151532">
    <property type="component" value="Chromosome 7"/>
</dbReference>
<dbReference type="PANTHER" id="PTHR45631:SF27">
    <property type="entry name" value="PROTEIN KINASE DOMAIN-CONTAINING PROTEIN"/>
    <property type="match status" value="1"/>
</dbReference>
<keyword evidence="8" id="KW-1185">Reference proteome</keyword>
<reference evidence="7" key="1">
    <citation type="submission" date="2022-11" db="EMBL/GenBank/DDBJ databases">
        <authorList>
            <person name="Hyden B.L."/>
            <person name="Feng K."/>
            <person name="Yates T."/>
            <person name="Jawdy S."/>
            <person name="Smart L.B."/>
            <person name="Muchero W."/>
        </authorList>
    </citation>
    <scope>NUCLEOTIDE SEQUENCE</scope>
    <source>
        <tissue evidence="7">Shoot tip</tissue>
    </source>
</reference>
<evidence type="ECO:0000259" key="6">
    <source>
        <dbReference type="Pfam" id="PF12819"/>
    </source>
</evidence>
<proteinExistence type="predicted"/>
<dbReference type="Gene3D" id="3.80.10.10">
    <property type="entry name" value="Ribonuclease Inhibitor"/>
    <property type="match status" value="1"/>
</dbReference>
<evidence type="ECO:0000313" key="7">
    <source>
        <dbReference type="EMBL" id="KAJ6739834.1"/>
    </source>
</evidence>
<keyword evidence="5" id="KW-0472">Membrane</keyword>
<evidence type="ECO:0000256" key="3">
    <source>
        <dbReference type="ARBA" id="ARBA00022729"/>
    </source>
</evidence>
<organism evidence="7 8">
    <name type="scientific">Salix purpurea</name>
    <name type="common">Purple osier willow</name>
    <dbReference type="NCBI Taxonomy" id="77065"/>
    <lineage>
        <taxon>Eukaryota</taxon>
        <taxon>Viridiplantae</taxon>
        <taxon>Streptophyta</taxon>
        <taxon>Embryophyta</taxon>
        <taxon>Tracheophyta</taxon>
        <taxon>Spermatophyta</taxon>
        <taxon>Magnoliopsida</taxon>
        <taxon>eudicotyledons</taxon>
        <taxon>Gunneridae</taxon>
        <taxon>Pentapetalae</taxon>
        <taxon>rosids</taxon>
        <taxon>fabids</taxon>
        <taxon>Malpighiales</taxon>
        <taxon>Salicaceae</taxon>
        <taxon>Saliceae</taxon>
        <taxon>Salix</taxon>
    </lineage>
</organism>
<dbReference type="OrthoDB" id="4062651at2759"/>
<keyword evidence="4" id="KW-1133">Transmembrane helix</keyword>
<dbReference type="Gene3D" id="2.60.120.430">
    <property type="entry name" value="Galactose-binding lectin"/>
    <property type="match status" value="1"/>
</dbReference>
<name>A0A9Q0V0D1_SALPP</name>
<evidence type="ECO:0000256" key="5">
    <source>
        <dbReference type="ARBA" id="ARBA00023136"/>
    </source>
</evidence>
<feature type="domain" description="Malectin-like" evidence="6">
    <location>
        <begin position="9"/>
        <end position="128"/>
    </location>
</feature>
<protein>
    <recommendedName>
        <fullName evidence="6">Malectin-like domain-containing protein</fullName>
    </recommendedName>
</protein>
<gene>
    <name evidence="7" type="ORF">OIU79_000061</name>
</gene>
<dbReference type="PANTHER" id="PTHR45631">
    <property type="entry name" value="OS07G0107800 PROTEIN-RELATED"/>
    <property type="match status" value="1"/>
</dbReference>
<reference evidence="7" key="2">
    <citation type="journal article" date="2023" name="Int. J. Mol. Sci.">
        <title>De Novo Assembly and Annotation of 11 Diverse Shrub Willow (Salix) Genomes Reveals Novel Gene Organization in Sex-Linked Regions.</title>
        <authorList>
            <person name="Hyden B."/>
            <person name="Feng K."/>
            <person name="Yates T.B."/>
            <person name="Jawdy S."/>
            <person name="Cereghino C."/>
            <person name="Smart L.B."/>
            <person name="Muchero W."/>
        </authorList>
    </citation>
    <scope>NUCLEOTIDE SEQUENCE</scope>
    <source>
        <tissue evidence="7">Shoot tip</tissue>
    </source>
</reference>
<comment type="caution">
    <text evidence="7">The sequence shown here is derived from an EMBL/GenBank/DDBJ whole genome shotgun (WGS) entry which is preliminary data.</text>
</comment>
<dbReference type="InterPro" id="IPR024788">
    <property type="entry name" value="Malectin-like_Carb-bd_dom"/>
</dbReference>
<evidence type="ECO:0000256" key="1">
    <source>
        <dbReference type="ARBA" id="ARBA00004167"/>
    </source>
</evidence>
<dbReference type="AlphaFoldDB" id="A0A9Q0V0D1"/>
<dbReference type="EMBL" id="JAPFFK010000010">
    <property type="protein sequence ID" value="KAJ6739834.1"/>
    <property type="molecule type" value="Genomic_DNA"/>
</dbReference>
<keyword evidence="2" id="KW-0812">Transmembrane</keyword>
<dbReference type="Pfam" id="PF12819">
    <property type="entry name" value="Malectin_like"/>
    <property type="match status" value="1"/>
</dbReference>
<dbReference type="InterPro" id="IPR032675">
    <property type="entry name" value="LRR_dom_sf"/>
</dbReference>
<evidence type="ECO:0000256" key="2">
    <source>
        <dbReference type="ARBA" id="ARBA00022692"/>
    </source>
</evidence>
<evidence type="ECO:0000313" key="8">
    <source>
        <dbReference type="Proteomes" id="UP001151532"/>
    </source>
</evidence>
<accession>A0A9Q0V0D1</accession>
<sequence>MVSLSEPTNSTTYINDVKKTVPAKVLQTALTHKDRLEFLHSDLDTEDSNYTVFLYFFEFNQSIKAGQRVFDIYINNEIKMGKFDIWNYGSPYREAALSVTASRSLNLTLVKVENASDLGPILNAYEILQWIQGTNQQDVEVIMKVRNELVLNNKENELLQTWSGDPCFPPWKGLKCQNISGSLFVITGLNISSRQFQGPIPASITELSYLTGKIPQFPKSSVLTSGSEAQ</sequence>
<dbReference type="GO" id="GO:0016020">
    <property type="term" value="C:membrane"/>
    <property type="evidence" value="ECO:0007669"/>
    <property type="project" value="UniProtKB-SubCell"/>
</dbReference>
<comment type="subcellular location">
    <subcellularLocation>
        <location evidence="1">Membrane</location>
        <topology evidence="1">Single-pass membrane protein</topology>
    </subcellularLocation>
</comment>
<keyword evidence="3" id="KW-0732">Signal</keyword>